<sequence length="76" mass="8529">MQPNQLQVAGAEEQCSAGGKGRTFTKGFRPFLNLDRNSEFQGIEIVWYAVASMAVASQEVILQWKHFAFVKYVGMD</sequence>
<organism evidence="1 2">
    <name type="scientific">Prunus armeniaca</name>
    <name type="common">Apricot</name>
    <name type="synonym">Armeniaca vulgaris</name>
    <dbReference type="NCBI Taxonomy" id="36596"/>
    <lineage>
        <taxon>Eukaryota</taxon>
        <taxon>Viridiplantae</taxon>
        <taxon>Streptophyta</taxon>
        <taxon>Embryophyta</taxon>
        <taxon>Tracheophyta</taxon>
        <taxon>Spermatophyta</taxon>
        <taxon>Magnoliopsida</taxon>
        <taxon>eudicotyledons</taxon>
        <taxon>Gunneridae</taxon>
        <taxon>Pentapetalae</taxon>
        <taxon>rosids</taxon>
        <taxon>fabids</taxon>
        <taxon>Rosales</taxon>
        <taxon>Rosaceae</taxon>
        <taxon>Amygdaloideae</taxon>
        <taxon>Amygdaleae</taxon>
        <taxon>Prunus</taxon>
    </lineage>
</organism>
<keyword evidence="2" id="KW-1185">Reference proteome</keyword>
<dbReference type="Proteomes" id="UP000507245">
    <property type="component" value="Unassembled WGS sequence"/>
</dbReference>
<proteinExistence type="predicted"/>
<dbReference type="EMBL" id="CAEKKB010000007">
    <property type="protein sequence ID" value="CAB4319093.1"/>
    <property type="molecule type" value="Genomic_DNA"/>
</dbReference>
<evidence type="ECO:0000313" key="1">
    <source>
        <dbReference type="EMBL" id="CAB4319093.1"/>
    </source>
</evidence>
<evidence type="ECO:0000313" key="2">
    <source>
        <dbReference type="Proteomes" id="UP000507245"/>
    </source>
</evidence>
<accession>A0A6J5Y3Q5</accession>
<protein>
    <submittedName>
        <fullName evidence="1">Uncharacterized protein</fullName>
    </submittedName>
</protein>
<name>A0A6J5Y3Q5_PRUAR</name>
<reference evidence="2" key="1">
    <citation type="journal article" date="2020" name="Genome Biol.">
        <title>Gamete binning: chromosome-level and haplotype-resolved genome assembly enabled by high-throughput single-cell sequencing of gamete genomes.</title>
        <authorList>
            <person name="Campoy J.A."/>
            <person name="Sun H."/>
            <person name="Goel M."/>
            <person name="Jiao W.-B."/>
            <person name="Folz-Donahue K."/>
            <person name="Wang N."/>
            <person name="Rubio M."/>
            <person name="Liu C."/>
            <person name="Kukat C."/>
            <person name="Ruiz D."/>
            <person name="Huettel B."/>
            <person name="Schneeberger K."/>
        </authorList>
    </citation>
    <scope>NUCLEOTIDE SEQUENCE [LARGE SCALE GENOMIC DNA]</scope>
    <source>
        <strain evidence="2">cv. Rojo Pasion</strain>
    </source>
</reference>
<gene>
    <name evidence="1" type="ORF">ORAREDHAP_LOCUS46269</name>
</gene>
<dbReference type="AlphaFoldDB" id="A0A6J5Y3Q5"/>